<dbReference type="InterPro" id="IPR008049">
    <property type="entry name" value="MCM6"/>
</dbReference>
<feature type="region of interest" description="Disordered" evidence="13">
    <location>
        <begin position="1551"/>
        <end position="1581"/>
    </location>
</feature>
<evidence type="ECO:0000256" key="13">
    <source>
        <dbReference type="SAM" id="MobiDB-lite"/>
    </source>
</evidence>
<keyword evidence="6 15" id="KW-0378">Hydrolase</keyword>
<evidence type="ECO:0000256" key="6">
    <source>
        <dbReference type="ARBA" id="ARBA00022801"/>
    </source>
</evidence>
<dbReference type="InterPro" id="IPR022742">
    <property type="entry name" value="Hydrolase_4"/>
</dbReference>
<keyword evidence="7 15" id="KW-0347">Helicase</keyword>
<keyword evidence="5 12" id="KW-0547">Nucleotide-binding</keyword>
<dbReference type="PRINTS" id="PR01662">
    <property type="entry name" value="MCMPROTEIN6"/>
</dbReference>
<dbReference type="Gene3D" id="2.40.50.140">
    <property type="entry name" value="Nucleic acid-binding proteins"/>
    <property type="match status" value="1"/>
</dbReference>
<feature type="domain" description="MCM C-terminal AAA(+) ATPase" evidence="14">
    <location>
        <begin position="2696"/>
        <end position="2902"/>
    </location>
</feature>
<keyword evidence="16" id="KW-1185">Reference proteome</keyword>
<dbReference type="PRINTS" id="PR01657">
    <property type="entry name" value="MCMFAMILY"/>
</dbReference>
<dbReference type="Gene3D" id="3.30.1640.10">
    <property type="entry name" value="mini-chromosome maintenance (MCM) complex, chain A, domain 1"/>
    <property type="match status" value="1"/>
</dbReference>
<dbReference type="Pfam" id="PF17207">
    <property type="entry name" value="MCM_OB"/>
    <property type="match status" value="1"/>
</dbReference>
<evidence type="ECO:0000256" key="8">
    <source>
        <dbReference type="ARBA" id="ARBA00022840"/>
    </source>
</evidence>
<dbReference type="InterPro" id="IPR029058">
    <property type="entry name" value="AB_hydrolase_fold"/>
</dbReference>
<dbReference type="Gene3D" id="2.20.28.10">
    <property type="match status" value="1"/>
</dbReference>
<evidence type="ECO:0000313" key="15">
    <source>
        <dbReference type="EMBL" id="KAL2917350.1"/>
    </source>
</evidence>
<dbReference type="Gene3D" id="3.40.50.1820">
    <property type="entry name" value="alpha/beta hydrolase"/>
    <property type="match status" value="1"/>
</dbReference>
<dbReference type="Pfam" id="PF12146">
    <property type="entry name" value="Hydrolase_4"/>
    <property type="match status" value="1"/>
</dbReference>
<dbReference type="InterPro" id="IPR027417">
    <property type="entry name" value="P-loop_NTPase"/>
</dbReference>
<evidence type="ECO:0000256" key="1">
    <source>
        <dbReference type="ARBA" id="ARBA00004123"/>
    </source>
</evidence>
<dbReference type="Pfam" id="PF17855">
    <property type="entry name" value="MCM_lid"/>
    <property type="match status" value="1"/>
</dbReference>
<sequence>MADTVKTTESWVLKPNGIEIYTRTWEPADPASIVAVVVMLHGLGEHIQRYNHVFPHFARAGIKVFGFDQRGFGRTVRRCGQLGDSQGLDTVMNDVKDAVAAARVGDKPLFVMGQSMGGALALLFASRHPDGVRGVISTAPAIAPGPSAAPKGIEPLLLRFVPYIAPNISVKNTVDAKGLSSDPEAVKAYLDDPYVHPWITVGSAASILHMGNELQTVHSKTFKTPVIIVHGSKDLITSPTASKAFHDAIPSTDKTYVALDGYLHEVFNELGDMKNPPVKTLVDRLGTSLEAQDHAFKFALRMLSDDDAADADAWWSHVTADDLDRIEAALTLASAVGAEASRDVAPGPAAAAAAAKGAGSRAMQDDPQAADAAANTLDIVQLFRALSAIEQHESDIGARMQPDASGLPAAAAGDARGMAARAGRNLARTVLLLMAHKMPGMSWWDRLRTLQKRLASSSQEAVQEQEMHPDHAASGSGIHSDLSRSMFGTTLVGADAQRPEQDYGPAPPVPVHHHPHAHYVAEIDMSTIPHVELEHEDFADEDQSVQPPQPLPAPLAIPLPVSPQAQQASRQRAANADHSRIVPVRKPLPIPVQHDATTRLPDVGADHDLSAMDQRPRKSTAWMIQSWIVATSFWQRAMLRRHLDAWMRHRERMALARAFDARRVARRALVHWSDRMNALQAKRMRTTARGVVTALRKSAIKTKADVRTFQRRHLLVRAFERWRHVLETTTQRRERLSLSEARTALMVERRRKRIVMMAWLRRARERAVQRERTQRLDAAAQQFELRRAWAKWRLAAYKTLTTTASVHLARMRLQRIFFHRWRARVRARERLVAAADRFRAERATTLKHECFAMWMRRAHLRRTSKTVATRISVVSRRGAMANAFQIWRAGYRKREGARRMGAVFARVLEDRRMRLVFDALRQHALRSRAEAAADAYCARRLLRGAFAVWAQRMRVHTAAKRMAFARAAGPVFSAWRDLAALRKQQRAARTAFEQARLRSVVSSAFTAWRWTAHKIRPLRVSLSHITSAADARILQMYFAIWRTTLHKRQSLRHSDTVFRGTRRSSLVAASFAHWAVVAAKQRALRSALKAFEERSSMRTVAAIFERWRDAVGNSKADAFYGKNLAARACAEWIARTCHVTVELPDAAQSFVARAERSHVQQAFVLWRTRSAVVQEHQKRAHMMRRYNLLRSGLEDWVLARKMHKTMAAASDLLFRHRLLAKVLRLWRARLLAARATRRRELVDQRRRARETRIVRDSFEHWRWRLLQRELLTKRESVLQRRADTRVVQRMFAIWKERHDHNRKNRRLALAQHAYTLKSAMFDRWRSALERVNWELRIVARVRSMQRKRQLHRIMAAWHGFVAKKKLLQSLLEIKAAQTVARKKHIVLLTWHAALMHRRRGAIEHVLSERRKDRVKRIVLQHWHWMTMHRIASACSAFKQRVWALRAWRYQYHERLADRLAGELYASRIRALAIRKWTFKFRLGIGPTAMLNPAGELGDALTTTLRIPSGSVQPTQFCKAPAMASVQSLLSMSPLLRVLHTTRVVVSMEGMPTRRRSAGSAATLSRSSSHSMPRISGLSSPSRSLRGSIVRIIAPAPLQTVQERGQLTPPPSLRVSITGDMLLLTRVFNAWQHITEHFRDLAHAADTRRQASLARRSLRVWRHQYANRQRLAQRATEFSDCARLRTKARLLHAWRLRTARIRRRDAVAVQHSLGSRLVWAFVTWRRQTLRCMDLHDLAAAVHARRVAHLAITHWHARLQSTQISAYESGLARIAGQKHRGTVLRKVFGRMRQTFEHRMMMQEAAVAMHRHSALRASILAWMRAVVRRYAAKRQWLHAIRVDSRRIQQRTFSKWLSATHRGRQLAIATEHFKERRLVHAFNRWRGAAEMRVRFRNKLLGLKAGVYKMRVAQMQAVFSFWHALATRRRMLRQLASRFVQRKIDRGQTPAASWVGQPRLVELSVGGSVVALDPVPTARSMPPAAAMLRLAFRTWLRALVTSRLERLARLWQLMRVWACWRRRTRVYAQALAMASRHAKITAEKRVVRQWHSRLLDKQHHQIQIDSKRILFSRWRAWAEQASLGRRMFLQIMMRRWANRLADKRELADRATHHSNRRILHAAMARWSDRIRSQSSSPDAEPVGSAQVAEARSMAALGVQIARRSATSRGKLTPRTSNTVVVRSWRERVLRDSFGRWRALSQQRAFQSARKRASGFIFAETWFEKQLKRKVLLGWRSLCESANAGIHASSDVSMLRHAGLVIARLDARTEQLLAGASTLSLMSLPAAASADALDRSKAFLEMASQHSVFSDLGLSSQANGPVANGAAGTPGSEAQAPVRTVRRPAAGPLGFADIPRVLDETAEQVRHDFQVFLANFVEQETGRQVYLEQIRAFEESDTTTVFIDHAHLLEHNEMLGQIVFEQYYRMEPYLRKAVQNLAREVAPSSLGVAQGANVADETRLKEFWIAWFNVPLRKKLRELRMNLQGQLLEISGTVTRTSEVRPELLFGTFVCGECGSLVKDIEQDFKYTEPMTCLQTECGNRVNFTLSTEMSKFCDWQKIRIQENADEVPSGAMPRSMDVILRNDVVDISKAGDRVRIYGMPVVVPDVSQLIGNKVEARRDAAGGRARDGFGSEGVTGLKALGVRELAYKIVFLGTFVRQEQVRNALNSLHDMSEDDSEEAIMAQFSTADIERIREMKSDRLIYQKLAASIAPHIYGHEDVKKGILLQLLGGVHKTTVEGIRLRGDINVCIVGDPSTSKSQFLKFVSNFMPRAIYTSGKASSAAGLTASVVKDEETGEFTIEAGALMLADNGICCIDEFDKMDLSDQVAIHEAMEQQTISIAKAGIQATLNARTSILAAANPIHGRYDTKLSLKQNIAMSPPIMSRFDLFFVILDECHEQTDISIAQHIVNFHRYKEHGVQPPFTSAELKMYLTYARSLKPQMSEEAREYLVAQYRNLRQADATGISRSSYRITVRQLESMIRLSEALAKLHCELEVTVQHVAEAAHLLRTSIVHVQHEDVPLDDPDAGVMRRSEAAMGADSMADAETPSQIANAMEVDQPAAPAKQTITITHEEYQKIVQSVLLKIRRTQVGRNSLGMLRSEIIDWYLEMLSDDDQIETEEDLGVQRKVIKSVLNRLVKKENILLEMRDTERLRDTDDDGADDENPVLAIHPGYVFADEDI</sequence>
<dbReference type="Pfam" id="PF18263">
    <property type="entry name" value="WHD_MCM6"/>
    <property type="match status" value="1"/>
</dbReference>
<organism evidence="15 16">
    <name type="scientific">Polyrhizophydium stewartii</name>
    <dbReference type="NCBI Taxonomy" id="2732419"/>
    <lineage>
        <taxon>Eukaryota</taxon>
        <taxon>Fungi</taxon>
        <taxon>Fungi incertae sedis</taxon>
        <taxon>Chytridiomycota</taxon>
        <taxon>Chytridiomycota incertae sedis</taxon>
        <taxon>Chytridiomycetes</taxon>
        <taxon>Rhizophydiales</taxon>
        <taxon>Rhizophydiales incertae sedis</taxon>
        <taxon>Polyrhizophydium</taxon>
    </lineage>
</organism>
<dbReference type="InterPro" id="IPR027925">
    <property type="entry name" value="MCM_N"/>
</dbReference>
<dbReference type="InterPro" id="IPR018525">
    <property type="entry name" value="MCM_CS"/>
</dbReference>
<keyword evidence="10" id="KW-0539">Nucleus</keyword>
<dbReference type="Pfam" id="PF14551">
    <property type="entry name" value="MCM_N"/>
    <property type="match status" value="1"/>
</dbReference>
<dbReference type="GO" id="GO:0003678">
    <property type="term" value="F:DNA helicase activity"/>
    <property type="evidence" value="ECO:0007669"/>
    <property type="project" value="UniProtKB-EC"/>
</dbReference>
<evidence type="ECO:0000256" key="9">
    <source>
        <dbReference type="ARBA" id="ARBA00023125"/>
    </source>
</evidence>
<dbReference type="SUPFAM" id="SSF52540">
    <property type="entry name" value="P-loop containing nucleoside triphosphate hydrolases"/>
    <property type="match status" value="1"/>
</dbReference>
<name>A0ABR4NCT1_9FUNG</name>
<keyword evidence="9 12" id="KW-0238">DNA-binding</keyword>
<dbReference type="InterPro" id="IPR013665">
    <property type="entry name" value="Sfi1_dom"/>
</dbReference>
<gene>
    <name evidence="15" type="primary">MCM6</name>
    <name evidence="15" type="ORF">HK105_203014</name>
</gene>
<keyword evidence="8 12" id="KW-0067">ATP-binding</keyword>
<dbReference type="PROSITE" id="PS50051">
    <property type="entry name" value="MCM_2"/>
    <property type="match status" value="1"/>
</dbReference>
<dbReference type="SMART" id="SM00350">
    <property type="entry name" value="MCM"/>
    <property type="match status" value="1"/>
</dbReference>
<dbReference type="Gene3D" id="1.20.58.870">
    <property type="match status" value="1"/>
</dbReference>
<keyword evidence="4" id="KW-0235">DNA replication</keyword>
<evidence type="ECO:0000256" key="3">
    <source>
        <dbReference type="ARBA" id="ARBA00012551"/>
    </source>
</evidence>
<evidence type="ECO:0000256" key="10">
    <source>
        <dbReference type="ARBA" id="ARBA00023242"/>
    </source>
</evidence>
<dbReference type="InterPro" id="IPR033762">
    <property type="entry name" value="MCM_OB"/>
</dbReference>
<comment type="subcellular location">
    <subcellularLocation>
        <location evidence="1">Nucleus</location>
    </subcellularLocation>
</comment>
<dbReference type="InterPro" id="IPR031327">
    <property type="entry name" value="MCM"/>
</dbReference>
<evidence type="ECO:0000256" key="5">
    <source>
        <dbReference type="ARBA" id="ARBA00022741"/>
    </source>
</evidence>
<keyword evidence="11" id="KW-0131">Cell cycle</keyword>
<dbReference type="EMBL" id="JADGIZ020000011">
    <property type="protein sequence ID" value="KAL2917350.1"/>
    <property type="molecule type" value="Genomic_DNA"/>
</dbReference>
<evidence type="ECO:0000256" key="12">
    <source>
        <dbReference type="RuleBase" id="RU004070"/>
    </source>
</evidence>
<proteinExistence type="inferred from homology"/>
<comment type="caution">
    <text evidence="15">The sequence shown here is derived from an EMBL/GenBank/DDBJ whole genome shotgun (WGS) entry which is preliminary data.</text>
</comment>
<evidence type="ECO:0000259" key="14">
    <source>
        <dbReference type="PROSITE" id="PS50051"/>
    </source>
</evidence>
<evidence type="ECO:0000256" key="4">
    <source>
        <dbReference type="ARBA" id="ARBA00022705"/>
    </source>
</evidence>
<dbReference type="PANTHER" id="PTHR11630">
    <property type="entry name" value="DNA REPLICATION LICENSING FACTOR MCM FAMILY MEMBER"/>
    <property type="match status" value="1"/>
</dbReference>
<evidence type="ECO:0000256" key="2">
    <source>
        <dbReference type="ARBA" id="ARBA00008010"/>
    </source>
</evidence>
<dbReference type="Gene3D" id="3.40.50.300">
    <property type="entry name" value="P-loop containing nucleotide triphosphate hydrolases"/>
    <property type="match status" value="1"/>
</dbReference>
<dbReference type="InterPro" id="IPR001208">
    <property type="entry name" value="MCM_dom"/>
</dbReference>
<evidence type="ECO:0000313" key="16">
    <source>
        <dbReference type="Proteomes" id="UP001527925"/>
    </source>
</evidence>
<dbReference type="SUPFAM" id="SSF50249">
    <property type="entry name" value="Nucleic acid-binding proteins"/>
    <property type="match status" value="1"/>
</dbReference>
<dbReference type="InterPro" id="IPR041562">
    <property type="entry name" value="MCM_lid"/>
</dbReference>
<dbReference type="Pfam" id="PF00493">
    <property type="entry name" value="MCM"/>
    <property type="match status" value="1"/>
</dbReference>
<dbReference type="CDD" id="cd17757">
    <property type="entry name" value="MCM6"/>
    <property type="match status" value="1"/>
</dbReference>
<feature type="compositionally biased region" description="Low complexity" evidence="13">
    <location>
        <begin position="1557"/>
        <end position="1581"/>
    </location>
</feature>
<dbReference type="InterPro" id="IPR012340">
    <property type="entry name" value="NA-bd_OB-fold"/>
</dbReference>
<protein>
    <recommendedName>
        <fullName evidence="3">DNA helicase</fullName>
        <ecNumber evidence="3">3.6.4.12</ecNumber>
    </recommendedName>
</protein>
<dbReference type="GO" id="GO:0016787">
    <property type="term" value="F:hydrolase activity"/>
    <property type="evidence" value="ECO:0007669"/>
    <property type="project" value="UniProtKB-KW"/>
</dbReference>
<dbReference type="Pfam" id="PF08457">
    <property type="entry name" value="Sfi1"/>
    <property type="match status" value="1"/>
</dbReference>
<dbReference type="SUPFAM" id="SSF53474">
    <property type="entry name" value="alpha/beta-Hydrolases"/>
    <property type="match status" value="1"/>
</dbReference>
<dbReference type="InterPro" id="IPR041024">
    <property type="entry name" value="Mcm6_C"/>
</dbReference>
<comment type="similarity">
    <text evidence="2 12">Belongs to the MCM family.</text>
</comment>
<accession>A0ABR4NCT1</accession>
<feature type="region of interest" description="Disordered" evidence="13">
    <location>
        <begin position="455"/>
        <end position="483"/>
    </location>
</feature>
<reference evidence="15 16" key="1">
    <citation type="submission" date="2023-09" db="EMBL/GenBank/DDBJ databases">
        <title>Pangenome analysis of Batrachochytrium dendrobatidis and related Chytrids.</title>
        <authorList>
            <person name="Yacoub M.N."/>
            <person name="Stajich J.E."/>
            <person name="James T.Y."/>
        </authorList>
    </citation>
    <scope>NUCLEOTIDE SEQUENCE [LARGE SCALE GENOMIC DNA]</scope>
    <source>
        <strain evidence="15 16">JEL0888</strain>
    </source>
</reference>
<dbReference type="Proteomes" id="UP001527925">
    <property type="component" value="Unassembled WGS sequence"/>
</dbReference>
<evidence type="ECO:0000256" key="11">
    <source>
        <dbReference type="ARBA" id="ARBA00023306"/>
    </source>
</evidence>
<dbReference type="EC" id="3.6.4.12" evidence="3"/>
<evidence type="ECO:0000256" key="7">
    <source>
        <dbReference type="ARBA" id="ARBA00022806"/>
    </source>
</evidence>
<dbReference type="PANTHER" id="PTHR11630:SF43">
    <property type="entry name" value="DNA REPLICATION LICENSING FACTOR MCM6"/>
    <property type="match status" value="1"/>
</dbReference>
<dbReference type="PROSITE" id="PS00847">
    <property type="entry name" value="MCM_1"/>
    <property type="match status" value="1"/>
</dbReference>